<dbReference type="Proteomes" id="UP001064933">
    <property type="component" value="Chromosome"/>
</dbReference>
<sequence length="145" mass="15507">MIGSGTGRIDAIARWDGLKLSDILGAPLQTSAFAEDPLRQHRATVSQQFMAGPPPSVVLQLSPFLTNGSPLDQFVGEAQADVVYGRRPLGQMAPPVDQVQTPSASRGRYTATDGPDMTVWVELGPVLWNHVERGSDAARLLDISA</sequence>
<feature type="region of interest" description="Disordered" evidence="1">
    <location>
        <begin position="89"/>
        <end position="111"/>
    </location>
</feature>
<reference evidence="2" key="1">
    <citation type="submission" date="2022-10" db="EMBL/GenBank/DDBJ databases">
        <title>Characterization and whole genome sequencing of a new Roseateles species, isolated from fresh water.</title>
        <authorList>
            <person name="Guliayeva D.Y."/>
            <person name="Akhremchuk A.E."/>
            <person name="Sikolenko M.A."/>
            <person name="Valentovich L.N."/>
            <person name="Sidarenka A.V."/>
        </authorList>
    </citation>
    <scope>NUCLEOTIDE SEQUENCE</scope>
    <source>
        <strain evidence="2">BIM B-1768</strain>
    </source>
</reference>
<name>A0ABY6B5Q5_9BURK</name>
<proteinExistence type="predicted"/>
<accession>A0ABY6B5Q5</accession>
<evidence type="ECO:0000313" key="3">
    <source>
        <dbReference type="Proteomes" id="UP001064933"/>
    </source>
</evidence>
<dbReference type="EMBL" id="CP104562">
    <property type="protein sequence ID" value="UXH79280.1"/>
    <property type="molecule type" value="Genomic_DNA"/>
</dbReference>
<evidence type="ECO:0000256" key="1">
    <source>
        <dbReference type="SAM" id="MobiDB-lite"/>
    </source>
</evidence>
<dbReference type="RefSeq" id="WP_261759100.1">
    <property type="nucleotide sequence ID" value="NZ_CP104562.2"/>
</dbReference>
<protein>
    <submittedName>
        <fullName evidence="2">Uncharacterized protein</fullName>
    </submittedName>
</protein>
<gene>
    <name evidence="2" type="ORF">N4261_04915</name>
</gene>
<organism evidence="2 3">
    <name type="scientific">Roseateles amylovorans</name>
    <dbReference type="NCBI Taxonomy" id="2978473"/>
    <lineage>
        <taxon>Bacteria</taxon>
        <taxon>Pseudomonadati</taxon>
        <taxon>Pseudomonadota</taxon>
        <taxon>Betaproteobacteria</taxon>
        <taxon>Burkholderiales</taxon>
        <taxon>Sphaerotilaceae</taxon>
        <taxon>Roseateles</taxon>
    </lineage>
</organism>
<evidence type="ECO:0000313" key="2">
    <source>
        <dbReference type="EMBL" id="UXH79280.1"/>
    </source>
</evidence>
<keyword evidence="3" id="KW-1185">Reference proteome</keyword>